<feature type="signal peptide" evidence="1">
    <location>
        <begin position="1"/>
        <end position="29"/>
    </location>
</feature>
<gene>
    <name evidence="3" type="ORF">GQF42_08310</name>
</gene>
<keyword evidence="3" id="KW-0378">Hydrolase</keyword>
<keyword evidence="1" id="KW-0732">Signal</keyword>
<accession>A0A6I6MW36</accession>
<evidence type="ECO:0000313" key="3">
    <source>
        <dbReference type="EMBL" id="QHA03264.1"/>
    </source>
</evidence>
<dbReference type="PANTHER" id="PTHR37017:SF11">
    <property type="entry name" value="ESTERASE_LIPASE_THIOESTERASE DOMAIN-CONTAINING PROTEIN"/>
    <property type="match status" value="1"/>
</dbReference>
<evidence type="ECO:0000313" key="4">
    <source>
        <dbReference type="Proteomes" id="UP000436138"/>
    </source>
</evidence>
<dbReference type="InterPro" id="IPR000073">
    <property type="entry name" value="AB_hydrolase_1"/>
</dbReference>
<dbReference type="GO" id="GO:0016787">
    <property type="term" value="F:hydrolase activity"/>
    <property type="evidence" value="ECO:0007669"/>
    <property type="project" value="UniProtKB-KW"/>
</dbReference>
<keyword evidence="4" id="KW-1185">Reference proteome</keyword>
<dbReference type="EMBL" id="CP047020">
    <property type="protein sequence ID" value="QHA03264.1"/>
    <property type="molecule type" value="Genomic_DNA"/>
</dbReference>
<feature type="domain" description="AB hydrolase-1" evidence="2">
    <location>
        <begin position="54"/>
        <end position="283"/>
    </location>
</feature>
<proteinExistence type="predicted"/>
<evidence type="ECO:0000259" key="2">
    <source>
        <dbReference type="Pfam" id="PF12697"/>
    </source>
</evidence>
<dbReference type="Gene3D" id="3.40.50.1820">
    <property type="entry name" value="alpha/beta hydrolase"/>
    <property type="match status" value="1"/>
</dbReference>
<protein>
    <submittedName>
        <fullName evidence="3">Alpha/beta fold hydrolase</fullName>
    </submittedName>
</protein>
<name>A0A6I6MW36_9ACTN</name>
<dbReference type="SUPFAM" id="SSF53474">
    <property type="entry name" value="alpha/beta-Hydrolases"/>
    <property type="match status" value="1"/>
</dbReference>
<dbReference type="KEGG" id="sbro:GQF42_08310"/>
<dbReference type="Proteomes" id="UP000436138">
    <property type="component" value="Chromosome"/>
</dbReference>
<dbReference type="RefSeq" id="WP_158919001.1">
    <property type="nucleotide sequence ID" value="NZ_CP047020.1"/>
</dbReference>
<sequence length="294" mass="30476">MRSLPRPRTRRARALAVSCVVAAAAMVFAATSQVTAAPATAATAETGSGTKPTIVLVHGAWADASSWNAVIARLQQTGYTVYAPPNPLRGVSYDAETLASFVKTVPGPVVLVGHSYGGMVITNAAAKSANVKALVYDDAYIPDEGETVFQINAAQPGSCVTAEPSTFLNLVPYPAGPSGDVDAYLKWAPNGAYKGFQDCFANGVPAVKARLLAAGQRPFAVSAGSEPSGAPAWRTLPSWAVVGTADHVIPPAEQRAMAERAHARTTEVAAGHLSLVTRPDVVTRVITEAAEAVR</sequence>
<dbReference type="AlphaFoldDB" id="A0A6I6MW36"/>
<dbReference type="Pfam" id="PF12697">
    <property type="entry name" value="Abhydrolase_6"/>
    <property type="match status" value="1"/>
</dbReference>
<reference evidence="3 4" key="1">
    <citation type="submission" date="2019-12" db="EMBL/GenBank/DDBJ databases">
        <title>Streptomyces sp. strain T44 isolated from rhizosphere soil of Broussonetia papyrifera.</title>
        <authorList>
            <person name="Mo P."/>
        </authorList>
    </citation>
    <scope>NUCLEOTIDE SEQUENCE [LARGE SCALE GENOMIC DNA]</scope>
    <source>
        <strain evidence="3 4">T44</strain>
    </source>
</reference>
<feature type="chain" id="PRO_5038831744" evidence="1">
    <location>
        <begin position="30"/>
        <end position="294"/>
    </location>
</feature>
<organism evidence="3 4">
    <name type="scientific">Streptomyces broussonetiae</name>
    <dbReference type="NCBI Taxonomy" id="2686304"/>
    <lineage>
        <taxon>Bacteria</taxon>
        <taxon>Bacillati</taxon>
        <taxon>Actinomycetota</taxon>
        <taxon>Actinomycetes</taxon>
        <taxon>Kitasatosporales</taxon>
        <taxon>Streptomycetaceae</taxon>
        <taxon>Streptomyces</taxon>
    </lineage>
</organism>
<dbReference type="PANTHER" id="PTHR37017">
    <property type="entry name" value="AB HYDROLASE-1 DOMAIN-CONTAINING PROTEIN-RELATED"/>
    <property type="match status" value="1"/>
</dbReference>
<dbReference type="InterPro" id="IPR052897">
    <property type="entry name" value="Sec-Metab_Biosynth_Hydrolase"/>
</dbReference>
<evidence type="ECO:0000256" key="1">
    <source>
        <dbReference type="SAM" id="SignalP"/>
    </source>
</evidence>
<dbReference type="InterPro" id="IPR029058">
    <property type="entry name" value="AB_hydrolase_fold"/>
</dbReference>